<name>A0A1I2FW17_9FLAO</name>
<organism evidence="1 2">
    <name type="scientific">Flavobacterium xueshanense</name>
    <dbReference type="NCBI Taxonomy" id="935223"/>
    <lineage>
        <taxon>Bacteria</taxon>
        <taxon>Pseudomonadati</taxon>
        <taxon>Bacteroidota</taxon>
        <taxon>Flavobacteriia</taxon>
        <taxon>Flavobacteriales</taxon>
        <taxon>Flavobacteriaceae</taxon>
        <taxon>Flavobacterium</taxon>
    </lineage>
</organism>
<reference evidence="2" key="1">
    <citation type="submission" date="2016-10" db="EMBL/GenBank/DDBJ databases">
        <authorList>
            <person name="Varghese N."/>
            <person name="Submissions S."/>
        </authorList>
    </citation>
    <scope>NUCLEOTIDE SEQUENCE [LARGE SCALE GENOMIC DNA]</scope>
    <source>
        <strain evidence="2">CGMCC 1.9227</strain>
    </source>
</reference>
<dbReference type="STRING" id="935223.SAMN04488131_108136"/>
<proteinExistence type="predicted"/>
<dbReference type="Proteomes" id="UP000198596">
    <property type="component" value="Unassembled WGS sequence"/>
</dbReference>
<dbReference type="AlphaFoldDB" id="A0A1I2FW17"/>
<evidence type="ECO:0000313" key="2">
    <source>
        <dbReference type="Proteomes" id="UP000198596"/>
    </source>
</evidence>
<gene>
    <name evidence="1" type="ORF">SAMN04488131_108136</name>
</gene>
<keyword evidence="2" id="KW-1185">Reference proteome</keyword>
<evidence type="ECO:0000313" key="1">
    <source>
        <dbReference type="EMBL" id="SFF09009.1"/>
    </source>
</evidence>
<dbReference type="EMBL" id="FONQ01000008">
    <property type="protein sequence ID" value="SFF09009.1"/>
    <property type="molecule type" value="Genomic_DNA"/>
</dbReference>
<accession>A0A1I2FW17</accession>
<sequence>MITQNCFPDFITVGGAEGGTVAAPLDLPMVWECHLSLYIFL</sequence>
<protein>
    <submittedName>
        <fullName evidence="1">Uncharacterized protein</fullName>
    </submittedName>
</protein>